<sequence>MSNKRNLLADTIFFLSRHLSLREFIALAKLISLVYYNLNITSRSIVKNNMKSMHMKFSIKQYLNFAQFLSENVYLFNNEINLSRFAFHNLDVIEEAVKSGKRVFLITVHYGNWEMAGQSMQKLGYNLSVIFEKKTNWIYEYIDKIRTKYGLKLIEKHVSAEDIKKEADSGRIISFLIDHKSTNIALKQMKFLGIDTELPYGWYKLIKRLDAVPVCVLTRYENHKHHVYFFNSEDFSFDDYYIQFEKMIKKDIYQYDFYNQMWKDISF</sequence>
<dbReference type="AlphaFoldDB" id="A0A350H837"/>
<accession>A0A350H837</accession>
<organism evidence="7 8">
    <name type="scientific">candidate division WOR-3 bacterium</name>
    <dbReference type="NCBI Taxonomy" id="2052148"/>
    <lineage>
        <taxon>Bacteria</taxon>
        <taxon>Bacteria division WOR-3</taxon>
    </lineage>
</organism>
<keyword evidence="5" id="KW-0472">Membrane</keyword>
<dbReference type="GO" id="GO:0016746">
    <property type="term" value="F:acyltransferase activity"/>
    <property type="evidence" value="ECO:0007669"/>
    <property type="project" value="UniProtKB-KW"/>
</dbReference>
<dbReference type="PANTHER" id="PTHR30606">
    <property type="entry name" value="LIPID A BIOSYNTHESIS LAUROYL ACYLTRANSFERASE"/>
    <property type="match status" value="1"/>
</dbReference>
<keyword evidence="3" id="KW-0997">Cell inner membrane</keyword>
<proteinExistence type="predicted"/>
<dbReference type="PANTHER" id="PTHR30606:SF10">
    <property type="entry name" value="PHOSPHATIDYLINOSITOL MANNOSIDE ACYLTRANSFERASE"/>
    <property type="match status" value="1"/>
</dbReference>
<evidence type="ECO:0000256" key="5">
    <source>
        <dbReference type="ARBA" id="ARBA00023136"/>
    </source>
</evidence>
<keyword evidence="6" id="KW-0012">Acyltransferase</keyword>
<comment type="subcellular location">
    <subcellularLocation>
        <location evidence="1">Cell inner membrane</location>
    </subcellularLocation>
</comment>
<evidence type="ECO:0000313" key="7">
    <source>
        <dbReference type="EMBL" id="HAV91703.1"/>
    </source>
</evidence>
<dbReference type="GO" id="GO:0005886">
    <property type="term" value="C:plasma membrane"/>
    <property type="evidence" value="ECO:0007669"/>
    <property type="project" value="UniProtKB-SubCell"/>
</dbReference>
<comment type="caution">
    <text evidence="7">The sequence shown here is derived from an EMBL/GenBank/DDBJ whole genome shotgun (WGS) entry which is preliminary data.</text>
</comment>
<evidence type="ECO:0000256" key="2">
    <source>
        <dbReference type="ARBA" id="ARBA00022475"/>
    </source>
</evidence>
<gene>
    <name evidence="7" type="ORF">DCW38_00760</name>
</gene>
<evidence type="ECO:0000256" key="6">
    <source>
        <dbReference type="ARBA" id="ARBA00023315"/>
    </source>
</evidence>
<evidence type="ECO:0008006" key="9">
    <source>
        <dbReference type="Google" id="ProtNLM"/>
    </source>
</evidence>
<dbReference type="InterPro" id="IPR004960">
    <property type="entry name" value="LipA_acyltrans"/>
</dbReference>
<keyword evidence="2" id="KW-1003">Cell membrane</keyword>
<evidence type="ECO:0000256" key="4">
    <source>
        <dbReference type="ARBA" id="ARBA00022679"/>
    </source>
</evidence>
<dbReference type="CDD" id="cd07984">
    <property type="entry name" value="LPLAT_LABLAT-like"/>
    <property type="match status" value="1"/>
</dbReference>
<protein>
    <recommendedName>
        <fullName evidence="9">Lipid A biosynthesis acyltransferase</fullName>
    </recommendedName>
</protein>
<evidence type="ECO:0000256" key="3">
    <source>
        <dbReference type="ARBA" id="ARBA00022519"/>
    </source>
</evidence>
<evidence type="ECO:0000256" key="1">
    <source>
        <dbReference type="ARBA" id="ARBA00004533"/>
    </source>
</evidence>
<keyword evidence="4" id="KW-0808">Transferase</keyword>
<dbReference type="Pfam" id="PF03279">
    <property type="entry name" value="Lip_A_acyltrans"/>
    <property type="match status" value="1"/>
</dbReference>
<evidence type="ECO:0000313" key="8">
    <source>
        <dbReference type="Proteomes" id="UP000264062"/>
    </source>
</evidence>
<dbReference type="GO" id="GO:0009247">
    <property type="term" value="P:glycolipid biosynthetic process"/>
    <property type="evidence" value="ECO:0007669"/>
    <property type="project" value="UniProtKB-ARBA"/>
</dbReference>
<dbReference type="EMBL" id="DMZY01000025">
    <property type="protein sequence ID" value="HAV91703.1"/>
    <property type="molecule type" value="Genomic_DNA"/>
</dbReference>
<reference evidence="7 8" key="1">
    <citation type="journal article" date="2018" name="Nat. Biotechnol.">
        <title>A standardized bacterial taxonomy based on genome phylogeny substantially revises the tree of life.</title>
        <authorList>
            <person name="Parks D.H."/>
            <person name="Chuvochina M."/>
            <person name="Waite D.W."/>
            <person name="Rinke C."/>
            <person name="Skarshewski A."/>
            <person name="Chaumeil P.A."/>
            <person name="Hugenholtz P."/>
        </authorList>
    </citation>
    <scope>NUCLEOTIDE SEQUENCE [LARGE SCALE GENOMIC DNA]</scope>
    <source>
        <strain evidence="7">UBA9956</strain>
    </source>
</reference>
<name>A0A350H837_UNCW3</name>
<dbReference type="Proteomes" id="UP000264062">
    <property type="component" value="Unassembled WGS sequence"/>
</dbReference>